<accession>T1JNT3</accession>
<feature type="coiled-coil region" evidence="1">
    <location>
        <begin position="44"/>
        <end position="71"/>
    </location>
</feature>
<feature type="chain" id="PRO_5013153047" evidence="2">
    <location>
        <begin position="16"/>
        <end position="134"/>
    </location>
</feature>
<evidence type="ECO:0000256" key="1">
    <source>
        <dbReference type="SAM" id="Coils"/>
    </source>
</evidence>
<sequence length="134" mass="16102">MDFLLHCIIFLNVLAMEKLQVGYDYVKLFFPSADIGLFDNLRVIERLKRLKNKYETNIQNQECEVKCKNDAICQIKEDLFSCAHSGKFKGEFYQYNDHVYFQLFSAVYVWSRICCWKFVLDIRRQVVCITVYYF</sequence>
<protein>
    <submittedName>
        <fullName evidence="3">Uncharacterized protein</fullName>
    </submittedName>
</protein>
<evidence type="ECO:0000313" key="4">
    <source>
        <dbReference type="Proteomes" id="UP000014500"/>
    </source>
</evidence>
<reference evidence="4" key="1">
    <citation type="submission" date="2011-05" db="EMBL/GenBank/DDBJ databases">
        <authorList>
            <person name="Richards S.R."/>
            <person name="Qu J."/>
            <person name="Jiang H."/>
            <person name="Jhangiani S.N."/>
            <person name="Agravi P."/>
            <person name="Goodspeed R."/>
            <person name="Gross S."/>
            <person name="Mandapat C."/>
            <person name="Jackson L."/>
            <person name="Mathew T."/>
            <person name="Pu L."/>
            <person name="Thornton R."/>
            <person name="Saada N."/>
            <person name="Wilczek-Boney K.B."/>
            <person name="Lee S."/>
            <person name="Kovar C."/>
            <person name="Wu Y."/>
            <person name="Scherer S.E."/>
            <person name="Worley K.C."/>
            <person name="Muzny D.M."/>
            <person name="Gibbs R."/>
        </authorList>
    </citation>
    <scope>NUCLEOTIDE SEQUENCE</scope>
    <source>
        <strain evidence="4">Brora</strain>
    </source>
</reference>
<dbReference type="Proteomes" id="UP000014500">
    <property type="component" value="Unassembled WGS sequence"/>
</dbReference>
<feature type="signal peptide" evidence="2">
    <location>
        <begin position="1"/>
        <end position="15"/>
    </location>
</feature>
<reference evidence="3" key="2">
    <citation type="submission" date="2015-02" db="UniProtKB">
        <authorList>
            <consortium name="EnsemblMetazoa"/>
        </authorList>
    </citation>
    <scope>IDENTIFICATION</scope>
</reference>
<dbReference type="AlphaFoldDB" id="T1JNT3"/>
<evidence type="ECO:0000256" key="2">
    <source>
        <dbReference type="SAM" id="SignalP"/>
    </source>
</evidence>
<proteinExistence type="predicted"/>
<keyword evidence="4" id="KW-1185">Reference proteome</keyword>
<organism evidence="3 4">
    <name type="scientific">Strigamia maritima</name>
    <name type="common">European centipede</name>
    <name type="synonym">Geophilus maritimus</name>
    <dbReference type="NCBI Taxonomy" id="126957"/>
    <lineage>
        <taxon>Eukaryota</taxon>
        <taxon>Metazoa</taxon>
        <taxon>Ecdysozoa</taxon>
        <taxon>Arthropoda</taxon>
        <taxon>Myriapoda</taxon>
        <taxon>Chilopoda</taxon>
        <taxon>Pleurostigmophora</taxon>
        <taxon>Geophilomorpha</taxon>
        <taxon>Linotaeniidae</taxon>
        <taxon>Strigamia</taxon>
    </lineage>
</organism>
<dbReference type="EnsemblMetazoa" id="SMAR015512-RA">
    <property type="protein sequence ID" value="SMAR015512-PA"/>
    <property type="gene ID" value="SMAR015512"/>
</dbReference>
<keyword evidence="2" id="KW-0732">Signal</keyword>
<name>T1JNT3_STRMM</name>
<keyword evidence="1" id="KW-0175">Coiled coil</keyword>
<dbReference type="HOGENOM" id="CLU_1901552_0_0_1"/>
<dbReference type="EMBL" id="JH431731">
    <property type="status" value="NOT_ANNOTATED_CDS"/>
    <property type="molecule type" value="Genomic_DNA"/>
</dbReference>
<evidence type="ECO:0000313" key="3">
    <source>
        <dbReference type="EnsemblMetazoa" id="SMAR015512-PA"/>
    </source>
</evidence>